<evidence type="ECO:0000256" key="6">
    <source>
        <dbReference type="ARBA" id="ARBA00023136"/>
    </source>
</evidence>
<dbReference type="NCBIfam" id="TIGR00645">
    <property type="entry name" value="HI0507"/>
    <property type="match status" value="1"/>
</dbReference>
<evidence type="ECO:0000256" key="8">
    <source>
        <dbReference type="SAM" id="MobiDB-lite"/>
    </source>
</evidence>
<dbReference type="RefSeq" id="WP_151966819.1">
    <property type="nucleotide sequence ID" value="NZ_AP019860.1"/>
</dbReference>
<feature type="transmembrane region" description="Helical" evidence="7">
    <location>
        <begin position="129"/>
        <end position="155"/>
    </location>
</feature>
<reference evidence="9 10" key="1">
    <citation type="submission" date="2019-08" db="EMBL/GenBank/DDBJ databases">
        <title>Complete genome sequence of Candidatus Uab amorphum.</title>
        <authorList>
            <person name="Shiratori T."/>
            <person name="Suzuki S."/>
            <person name="Kakizawa Y."/>
            <person name="Ishida K."/>
        </authorList>
    </citation>
    <scope>NUCLEOTIDE SEQUENCE [LARGE SCALE GENOMIC DNA]</scope>
    <source>
        <strain evidence="9 10">SRT547</strain>
    </source>
</reference>
<dbReference type="EMBL" id="AP019860">
    <property type="protein sequence ID" value="BBM82583.1"/>
    <property type="molecule type" value="Genomic_DNA"/>
</dbReference>
<feature type="transmembrane region" description="Helical" evidence="7">
    <location>
        <begin position="44"/>
        <end position="65"/>
    </location>
</feature>
<evidence type="ECO:0000256" key="2">
    <source>
        <dbReference type="ARBA" id="ARBA00005774"/>
    </source>
</evidence>
<dbReference type="InterPro" id="IPR005134">
    <property type="entry name" value="UPF0114"/>
</dbReference>
<evidence type="ECO:0000256" key="1">
    <source>
        <dbReference type="ARBA" id="ARBA00004651"/>
    </source>
</evidence>
<keyword evidence="4 7" id="KW-0812">Transmembrane</keyword>
<dbReference type="PANTHER" id="PTHR38596:SF1">
    <property type="entry name" value="UPF0114 PROTEIN YQHA"/>
    <property type="match status" value="1"/>
</dbReference>
<protein>
    <recommendedName>
        <fullName evidence="7">UPF0114 protein UABAM_00926</fullName>
    </recommendedName>
</protein>
<organism evidence="9 10">
    <name type="scientific">Uabimicrobium amorphum</name>
    <dbReference type="NCBI Taxonomy" id="2596890"/>
    <lineage>
        <taxon>Bacteria</taxon>
        <taxon>Pseudomonadati</taxon>
        <taxon>Planctomycetota</taxon>
        <taxon>Candidatus Uabimicrobiia</taxon>
        <taxon>Candidatus Uabimicrobiales</taxon>
        <taxon>Candidatus Uabimicrobiaceae</taxon>
        <taxon>Candidatus Uabimicrobium</taxon>
    </lineage>
</organism>
<feature type="region of interest" description="Disordered" evidence="8">
    <location>
        <begin position="1"/>
        <end position="24"/>
    </location>
</feature>
<gene>
    <name evidence="9" type="ORF">UABAM_00926</name>
</gene>
<keyword evidence="10" id="KW-1185">Reference proteome</keyword>
<dbReference type="Pfam" id="PF03350">
    <property type="entry name" value="UPF0114"/>
    <property type="match status" value="1"/>
</dbReference>
<evidence type="ECO:0000313" key="10">
    <source>
        <dbReference type="Proteomes" id="UP000326354"/>
    </source>
</evidence>
<feature type="transmembrane region" description="Helical" evidence="7">
    <location>
        <begin position="85"/>
        <end position="108"/>
    </location>
</feature>
<keyword evidence="3 7" id="KW-1003">Cell membrane</keyword>
<dbReference type="PANTHER" id="PTHR38596">
    <property type="entry name" value="UPF0114 PROTEIN YQHA"/>
    <property type="match status" value="1"/>
</dbReference>
<proteinExistence type="inferred from homology"/>
<dbReference type="GO" id="GO:0005886">
    <property type="term" value="C:plasma membrane"/>
    <property type="evidence" value="ECO:0007669"/>
    <property type="project" value="UniProtKB-SubCell"/>
</dbReference>
<dbReference type="OrthoDB" id="9783569at2"/>
<comment type="subcellular location">
    <subcellularLocation>
        <location evidence="1 7">Cell membrane</location>
        <topology evidence="1 7">Multi-pass membrane protein</topology>
    </subcellularLocation>
</comment>
<dbReference type="InterPro" id="IPR020761">
    <property type="entry name" value="UPF0114_bac"/>
</dbReference>
<evidence type="ECO:0000313" key="9">
    <source>
        <dbReference type="EMBL" id="BBM82583.1"/>
    </source>
</evidence>
<evidence type="ECO:0000256" key="3">
    <source>
        <dbReference type="ARBA" id="ARBA00022475"/>
    </source>
</evidence>
<keyword evidence="6 7" id="KW-0472">Membrane</keyword>
<dbReference type="Proteomes" id="UP000326354">
    <property type="component" value="Chromosome"/>
</dbReference>
<accession>A0A5S9IIS6</accession>
<dbReference type="HAMAP" id="MF_00143">
    <property type="entry name" value="UPF0114"/>
    <property type="match status" value="1"/>
</dbReference>
<dbReference type="KEGG" id="uam:UABAM_00926"/>
<keyword evidence="5 7" id="KW-1133">Transmembrane helix</keyword>
<feature type="transmembrane region" description="Helical" evidence="7">
    <location>
        <begin position="167"/>
        <end position="185"/>
    </location>
</feature>
<dbReference type="AlphaFoldDB" id="A0A5S9IIS6"/>
<evidence type="ECO:0000256" key="4">
    <source>
        <dbReference type="ARBA" id="ARBA00022692"/>
    </source>
</evidence>
<evidence type="ECO:0000256" key="7">
    <source>
        <dbReference type="HAMAP-Rule" id="MF_00143"/>
    </source>
</evidence>
<comment type="similarity">
    <text evidence="2 7">Belongs to the UPF0114 family.</text>
</comment>
<sequence>MSKKQKQKQIKNQDEEKCQDQTPEQSTAKTFEDFFERLIFASRWLLAPLYLGMAFMLLVLVVKFFGEIAHIVPSIFSINEKELVIAILSLIDMCLMGNLIVIVVFNGYESFISKIEIKNIERMDWMGKVGFSTLKVKLISSIIAIASVDMLKVFINAKNYTESEFKWRLIIYLALVISGVALAFMDKLAHSHHKS</sequence>
<evidence type="ECO:0000256" key="5">
    <source>
        <dbReference type="ARBA" id="ARBA00022989"/>
    </source>
</evidence>
<name>A0A5S9IIS6_UABAM</name>